<dbReference type="Gene3D" id="3.20.20.70">
    <property type="entry name" value="Aldolase class I"/>
    <property type="match status" value="1"/>
</dbReference>
<dbReference type="EMBL" id="BART01036048">
    <property type="protein sequence ID" value="GAH07097.1"/>
    <property type="molecule type" value="Genomic_DNA"/>
</dbReference>
<dbReference type="AlphaFoldDB" id="X1CHI3"/>
<gene>
    <name evidence="1" type="ORF">S01H4_60956</name>
</gene>
<reference evidence="1" key="1">
    <citation type="journal article" date="2014" name="Front. Microbiol.">
        <title>High frequency of phylogenetically diverse reductive dehalogenase-homologous genes in deep subseafloor sedimentary metagenomes.</title>
        <authorList>
            <person name="Kawai M."/>
            <person name="Futagami T."/>
            <person name="Toyoda A."/>
            <person name="Takaki Y."/>
            <person name="Nishi S."/>
            <person name="Hori S."/>
            <person name="Arai W."/>
            <person name="Tsubouchi T."/>
            <person name="Morono Y."/>
            <person name="Uchiyama I."/>
            <person name="Ito T."/>
            <person name="Fujiyama A."/>
            <person name="Inagaki F."/>
            <person name="Takami H."/>
        </authorList>
    </citation>
    <scope>NUCLEOTIDE SEQUENCE</scope>
    <source>
        <strain evidence="1">Expedition CK06-06</strain>
    </source>
</reference>
<dbReference type="InterPro" id="IPR058240">
    <property type="entry name" value="rSAM_sf"/>
</dbReference>
<evidence type="ECO:0000313" key="1">
    <source>
        <dbReference type="EMBL" id="GAH07097.1"/>
    </source>
</evidence>
<comment type="caution">
    <text evidence="1">The sequence shown here is derived from an EMBL/GenBank/DDBJ whole genome shotgun (WGS) entry which is preliminary data.</text>
</comment>
<name>X1CHI3_9ZZZZ</name>
<protein>
    <submittedName>
        <fullName evidence="1">Uncharacterized protein</fullName>
    </submittedName>
</protein>
<dbReference type="SUPFAM" id="SSF102114">
    <property type="entry name" value="Radical SAM enzymes"/>
    <property type="match status" value="1"/>
</dbReference>
<dbReference type="InterPro" id="IPR013785">
    <property type="entry name" value="Aldolase_TIM"/>
</dbReference>
<organism evidence="1">
    <name type="scientific">marine sediment metagenome</name>
    <dbReference type="NCBI Taxonomy" id="412755"/>
    <lineage>
        <taxon>unclassified sequences</taxon>
        <taxon>metagenomes</taxon>
        <taxon>ecological metagenomes</taxon>
    </lineage>
</organism>
<accession>X1CHI3</accession>
<proteinExistence type="predicted"/>
<sequence>MNTTVADFDATLERLTRHGLSIRPHIILGLHYGKFLGEYAALEMIKKYPTHALILVILTPLHDTPMEDVDPPPTAEVEEFFQRARIAMPDSNILVGCARPGSDYKKVVDLAAVSAGLNGIAYPAEGIIDFSKTKGLQPSFYENSCSCGID</sequence>